<organism evidence="1 2">
    <name type="scientific">Myroides odoratimimus CIP 101113</name>
    <dbReference type="NCBI Taxonomy" id="883154"/>
    <lineage>
        <taxon>Bacteria</taxon>
        <taxon>Pseudomonadati</taxon>
        <taxon>Bacteroidota</taxon>
        <taxon>Flavobacteriia</taxon>
        <taxon>Flavobacteriales</taxon>
        <taxon>Flavobacteriaceae</taxon>
        <taxon>Myroides</taxon>
    </lineage>
</organism>
<evidence type="ECO:0000313" key="1">
    <source>
        <dbReference type="EMBL" id="EHO12586.1"/>
    </source>
</evidence>
<dbReference type="AlphaFoldDB" id="A0AAV3F3G1"/>
<dbReference type="Proteomes" id="UP000004834">
    <property type="component" value="Unassembled WGS sequence"/>
</dbReference>
<proteinExistence type="predicted"/>
<gene>
    <name evidence="1" type="ORF">HMPREF9715_01741</name>
</gene>
<dbReference type="EMBL" id="AGEE01000017">
    <property type="protein sequence ID" value="EHO12586.1"/>
    <property type="molecule type" value="Genomic_DNA"/>
</dbReference>
<sequence>MVVRTVIENATRVKYKVLMPHHSFRREMRLKKRDMSVKKHKENIQISLTDFIDFVSKAGTTKFTKVKEIKNRPSYHPAFDFWKPLRERIIEIHKNNIDKSEIDEILDELTDKNKKELYPNIIKQYKSFLGRKKVEWLEPPFQDWRLGELRIKINPEIGLFIGDKPYVIKLYFKAEPLSKGKVDMILLMMENNLKKGEYEDAIFGVLDINKKRLYEKSTLTNEHLFLLEGEAMNFIKIWESI</sequence>
<accession>A0AAV3F3G1</accession>
<evidence type="ECO:0000313" key="2">
    <source>
        <dbReference type="Proteomes" id="UP000004834"/>
    </source>
</evidence>
<name>A0AAV3F3G1_9FLAO</name>
<reference evidence="1 2" key="1">
    <citation type="submission" date="2011-11" db="EMBL/GenBank/DDBJ databases">
        <title>The Genome Sequence of Myroides odoratimimus CIP 101113.</title>
        <authorList>
            <person name="Earl A."/>
            <person name="Ward D."/>
            <person name="Feldgarden M."/>
            <person name="Gevers D."/>
            <person name="Huys G."/>
            <person name="Young S.K."/>
            <person name="Zeng Q."/>
            <person name="Gargeya S."/>
            <person name="Fitzgerald M."/>
            <person name="Haas B."/>
            <person name="Abouelleil A."/>
            <person name="Alvarado L."/>
            <person name="Arachchi H.M."/>
            <person name="Berlin A."/>
            <person name="Brown A."/>
            <person name="Chapman S.B."/>
            <person name="Chen Z."/>
            <person name="Dunbar C."/>
            <person name="Freedman E."/>
            <person name="Gearin G."/>
            <person name="Goldberg J."/>
            <person name="Griggs A."/>
            <person name="Gujja S."/>
            <person name="Heiman D."/>
            <person name="Howarth C."/>
            <person name="Larson L."/>
            <person name="Lui A."/>
            <person name="MacDonald P.J.P."/>
            <person name="Montmayeur A."/>
            <person name="Murphy C."/>
            <person name="Neiman D."/>
            <person name="Pearson M."/>
            <person name="Priest M."/>
            <person name="Roberts A."/>
            <person name="Saif S."/>
            <person name="Shea T."/>
            <person name="Shenoy N."/>
            <person name="Sisk P."/>
            <person name="Stolte C."/>
            <person name="Sykes S."/>
            <person name="Wortman J."/>
            <person name="Nusbaum C."/>
            <person name="Birren B."/>
        </authorList>
    </citation>
    <scope>NUCLEOTIDE SEQUENCE [LARGE SCALE GENOMIC DNA]</scope>
    <source>
        <strain evidence="1 2">CIP 101113</strain>
    </source>
</reference>
<protein>
    <submittedName>
        <fullName evidence="1">Uncharacterized protein</fullName>
    </submittedName>
</protein>
<comment type="caution">
    <text evidence="1">The sequence shown here is derived from an EMBL/GenBank/DDBJ whole genome shotgun (WGS) entry which is preliminary data.</text>
</comment>